<dbReference type="AlphaFoldDB" id="A0A264W4V5"/>
<dbReference type="EMBL" id="NOKQ01000141">
    <property type="protein sequence ID" value="OZS78965.1"/>
    <property type="molecule type" value="Genomic_DNA"/>
</dbReference>
<organism evidence="4 6">
    <name type="scientific">Tetzosporium hominis</name>
    <dbReference type="NCBI Taxonomy" id="2020506"/>
    <lineage>
        <taxon>Bacteria</taxon>
        <taxon>Bacillati</taxon>
        <taxon>Bacillota</taxon>
        <taxon>Bacilli</taxon>
        <taxon>Bacillales</taxon>
        <taxon>Caryophanaceae</taxon>
        <taxon>Tetzosporium</taxon>
    </lineage>
</organism>
<evidence type="ECO:0000313" key="2">
    <source>
        <dbReference type="EMBL" id="OZS77425.1"/>
    </source>
</evidence>
<reference evidence="4 6" key="1">
    <citation type="submission" date="2017-07" db="EMBL/GenBank/DDBJ databases">
        <title>Tetzosporium hominis gen.nov. sp.nov.</title>
        <authorList>
            <person name="Tetz G."/>
            <person name="Tetz V."/>
        </authorList>
    </citation>
    <scope>NUCLEOTIDE SEQUENCE [LARGE SCALE GENOMIC DNA]</scope>
    <source>
        <strain evidence="4 6">VT-49</strain>
    </source>
</reference>
<feature type="non-terminal residue" evidence="4">
    <location>
        <position position="60"/>
    </location>
</feature>
<dbReference type="EMBL" id="NOKQ01000189">
    <property type="protein sequence ID" value="OZS78623.1"/>
    <property type="molecule type" value="Genomic_DNA"/>
</dbReference>
<dbReference type="Proteomes" id="UP000217065">
    <property type="component" value="Unassembled WGS sequence"/>
</dbReference>
<dbReference type="EMBL" id="NOKQ01000310">
    <property type="protein sequence ID" value="OZS76966.1"/>
    <property type="molecule type" value="Genomic_DNA"/>
</dbReference>
<evidence type="ECO:0000313" key="3">
    <source>
        <dbReference type="EMBL" id="OZS78212.1"/>
    </source>
</evidence>
<evidence type="ECO:0000313" key="6">
    <source>
        <dbReference type="Proteomes" id="UP000217065"/>
    </source>
</evidence>
<keyword evidence="6" id="KW-1185">Reference proteome</keyword>
<protein>
    <submittedName>
        <fullName evidence="4">Uncharacterized protein</fullName>
    </submittedName>
</protein>
<comment type="caution">
    <text evidence="4">The sequence shown here is derived from an EMBL/GenBank/DDBJ whole genome shotgun (WGS) entry which is preliminary data.</text>
</comment>
<evidence type="ECO:0000313" key="4">
    <source>
        <dbReference type="EMBL" id="OZS78623.1"/>
    </source>
</evidence>
<evidence type="ECO:0000313" key="1">
    <source>
        <dbReference type="EMBL" id="OZS76966.1"/>
    </source>
</evidence>
<sequence length="60" mass="6981">MSHVNMVFRTRPLKGGSINTLRASWRLKRQSMSWSMSSLRAKVIITRQWSLMRNLGASFL</sequence>
<dbReference type="EMBL" id="NOKQ01000199">
    <property type="protein sequence ID" value="OZS78212.1"/>
    <property type="molecule type" value="Genomic_DNA"/>
</dbReference>
<name>A0A264W4V5_9BACL</name>
<gene>
    <name evidence="5" type="ORF">CF394_03155</name>
    <name evidence="4" type="ORF">CF394_04880</name>
    <name evidence="3" type="ORF">CF394_07045</name>
    <name evidence="2" type="ORF">CF394_11315</name>
    <name evidence="1" type="ORF">CF394_13520</name>
</gene>
<evidence type="ECO:0000313" key="5">
    <source>
        <dbReference type="EMBL" id="OZS78965.1"/>
    </source>
</evidence>
<dbReference type="EMBL" id="NOKQ01000235">
    <property type="protein sequence ID" value="OZS77425.1"/>
    <property type="molecule type" value="Genomic_DNA"/>
</dbReference>
<proteinExistence type="predicted"/>
<accession>A0A264W4V5</accession>